<dbReference type="InterPro" id="IPR038765">
    <property type="entry name" value="Papain-like_cys_pep_sf"/>
</dbReference>
<dbReference type="GO" id="GO:0004198">
    <property type="term" value="F:calcium-dependent cysteine-type endopeptidase activity"/>
    <property type="evidence" value="ECO:0007669"/>
    <property type="project" value="InterPro"/>
</dbReference>
<feature type="domain" description="Calpain catalytic" evidence="2">
    <location>
        <begin position="1339"/>
        <end position="1554"/>
    </location>
</feature>
<evidence type="ECO:0000259" key="2">
    <source>
        <dbReference type="PROSITE" id="PS50203"/>
    </source>
</evidence>
<dbReference type="SUPFAM" id="SSF54001">
    <property type="entry name" value="Cysteine proteinases"/>
    <property type="match status" value="1"/>
</dbReference>
<dbReference type="PANTHER" id="PTHR35245">
    <property type="match status" value="1"/>
</dbReference>
<evidence type="ECO:0000256" key="1">
    <source>
        <dbReference type="PROSITE-ProRule" id="PRU00239"/>
    </source>
</evidence>
<gene>
    <name evidence="3" type="ORF">M977_04645</name>
</gene>
<reference evidence="3 4" key="1">
    <citation type="submission" date="2016-04" db="EMBL/GenBank/DDBJ databases">
        <title>ATOL: Assembling a taxonomically balanced genome-scale reconstruction of the evolutionary history of the Enterobacteriaceae.</title>
        <authorList>
            <person name="Plunkett G.III."/>
            <person name="Neeno-Eckwall E.C."/>
            <person name="Glasner J.D."/>
            <person name="Perna N.T."/>
        </authorList>
    </citation>
    <scope>NUCLEOTIDE SEQUENCE [LARGE SCALE GENOMIC DNA]</scope>
    <source>
        <strain evidence="3 4">ATCC 51604</strain>
    </source>
</reference>
<sequence>MTTVMPDINSINSWTSADYALLTADFINQMTTSQVQAMVYPERVPVAAVSGFTAAQMPYLASLHSCSAKWINNLSLPALQGMTPGQFYSVTRPVLCLFDDAHLAALTGAQVAYTNKLDGLSARQFGLLNISGMSASQISSWSQTQVSAFTAQQISSLSNTQIQALKNPTDLSAAAITGFNATQLPAIPLNFSQFSATWLCNLTVSAFQGITTSQVSQITAATLTALDSDHLTAFTATQVNSLADLTPLSSAQFGLLNISALSVSTTANLTQTEYAGLTNQQISTLSPAQIQSLQDPEWLGSGVDFSQLPATFINNLSVAALQKLSATQLNALSTSTLANLDNAHLAALTADQVNSMTHLSALSSQQLGIINLSGQSVSAISSWSLNQYATLTAQQIASLSAAQIQALQHPEWIPVAAVNGLSAAQMPAISLNFSQFSSRWLNSLNVSALQALSAAQLNQISPATLNTLNDVQLSALTASQVAAMTNLSALSNLQLGLLNISGQSVANITGWTQANYATLSAQQSASLSSAQIQAVLQHPDWVPVSAISGLTAGQISALATDFSVFQAAFINGLSSQALQAITATQLNQLTTSALTGLDNAHLSALTAAQVNAMTHLTVLSSAQFGLLDLSGLSTSEIAALTQTEYAGITAQQMLTLSSAQIQAMQHPEWLPASSQDFSQIPASVLNNMSLVALQALSVSQLNQISVQALSGLDAAHLSALSASQVSGMTHLAALSAYQQGLINISWESVAQITGWSQDQYATLSSQQIASLTATQVQAVLLHPDWIPAAAIGGFTSGQIPAITTDFSQFSAAFINSLNTQALQAITTTQLNKISPTTLSQLDYAHLSALSPVQVSSMKNLGGLSSAQFGLLNISQMSASAISALSQTEYQGLTALQISTLTPAQIEAMLHTSWMPDIAASAFTADQVQNISISMSWFTAGWLNNLSTTAFQAMTATQIGQISAANLSALDNVHIAALTAGQIAGITTSFSCFSAAALNSINTTAFQAISTTQLNNISTANLAALDNAHLSALTAAQVSAMTHLTSLSSDQFGLLDISALPVSAITGWTQTQYAGLSAQQMSTLSAAQISAMTHVDWLSPSAACGVVPAQMQSLGNRLSQLSAAFLNNLSIPALGAISGSQFSAMTPAAIAGLDPLHIATLTSQLVSINADDLLSIAPLLTPAQLNLLSQSQQTLLSTSATSTGSLMNSISDSGLKSILQTAAINNHSLFSFGAIETVLKNFAASLTSGLTAAQYNDLTQYVQNIGSVCGTGSSLYSVVNGMVTGANGASVDWASASGNVRIGNLGAGSSATQFTQLLTAWMDGGNAPQGSTSNHVTGRPLFANQTATVSDIHQGVFGDCYLLAPLMAIASTTPDYLKSIIVQNTNDTYSVRFFNNGTADWVTVNNNTYQMGESSDNSSWGAIIERAFETFSTTYRGGDNDYSTIRGGNLFTLQQLTGDSYTSFKASYYTETDWNSTVFESLKTAVLSGEPAEIESFLSTKDSLNGNTDLVSGHMLAITGFDTGTNNFIVVNPWGADSKSGFNGTFEASMDQLWEGGVSTVGYANTNGASGIAGQLINAMATVTPVSAAPLATASALLSSTNAGLVASHA</sequence>
<dbReference type="InterPro" id="IPR032675">
    <property type="entry name" value="LRR_dom_sf"/>
</dbReference>
<dbReference type="Gene3D" id="3.80.10.10">
    <property type="entry name" value="Ribonuclease Inhibitor"/>
    <property type="match status" value="3"/>
</dbReference>
<dbReference type="PROSITE" id="PS50203">
    <property type="entry name" value="CALPAIN_CAT"/>
    <property type="match status" value="1"/>
</dbReference>
<organism evidence="3 4">
    <name type="scientific">Buttiauxella gaviniae ATCC 51604</name>
    <dbReference type="NCBI Taxonomy" id="1354253"/>
    <lineage>
        <taxon>Bacteria</taxon>
        <taxon>Pseudomonadati</taxon>
        <taxon>Pseudomonadota</taxon>
        <taxon>Gammaproteobacteria</taxon>
        <taxon>Enterobacterales</taxon>
        <taxon>Enterobacteriaceae</taxon>
        <taxon>Buttiauxella</taxon>
    </lineage>
</organism>
<protein>
    <recommendedName>
        <fullName evidence="2">Calpain catalytic domain-containing protein</fullName>
    </recommendedName>
</protein>
<dbReference type="EMBL" id="LXEP01000058">
    <property type="protein sequence ID" value="OAT16285.1"/>
    <property type="molecule type" value="Genomic_DNA"/>
</dbReference>
<dbReference type="SMART" id="SM00230">
    <property type="entry name" value="CysPc"/>
    <property type="match status" value="1"/>
</dbReference>
<keyword evidence="1" id="KW-0645">Protease</keyword>
<dbReference type="GO" id="GO:0006508">
    <property type="term" value="P:proteolysis"/>
    <property type="evidence" value="ECO:0007669"/>
    <property type="project" value="UniProtKB-KW"/>
</dbReference>
<dbReference type="PANTHER" id="PTHR35245:SF2">
    <property type="entry name" value="DISINTEGRIN DOMAIN-CONTAINING PROTEIN"/>
    <property type="match status" value="1"/>
</dbReference>
<dbReference type="InterPro" id="IPR001300">
    <property type="entry name" value="Peptidase_C2_calpain_cat"/>
</dbReference>
<feature type="active site" evidence="1">
    <location>
        <position position="1531"/>
    </location>
</feature>
<proteinExistence type="predicted"/>
<dbReference type="Proteomes" id="UP000078504">
    <property type="component" value="Unassembled WGS sequence"/>
</dbReference>
<dbReference type="RefSeq" id="WP_064519401.1">
    <property type="nucleotide sequence ID" value="NZ_LXEP01000058.1"/>
</dbReference>
<dbReference type="Pfam" id="PF00648">
    <property type="entry name" value="Peptidase_C2"/>
    <property type="match status" value="1"/>
</dbReference>
<comment type="caution">
    <text evidence="3">The sequence shown here is derived from an EMBL/GenBank/DDBJ whole genome shotgun (WGS) entry which is preliminary data.</text>
</comment>
<feature type="active site" evidence="1">
    <location>
        <position position="1359"/>
    </location>
</feature>
<dbReference type="PATRIC" id="fig|1354253.4.peg.4803"/>
<keyword evidence="1" id="KW-0378">Hydrolase</keyword>
<name>A0A1B7HKY4_9ENTR</name>
<evidence type="ECO:0000313" key="3">
    <source>
        <dbReference type="EMBL" id="OAT16285.1"/>
    </source>
</evidence>
<evidence type="ECO:0000313" key="4">
    <source>
        <dbReference type="Proteomes" id="UP000078504"/>
    </source>
</evidence>
<feature type="active site" evidence="1">
    <location>
        <position position="1513"/>
    </location>
</feature>
<accession>A0A1B7HKY4</accession>
<keyword evidence="1" id="KW-0788">Thiol protease</keyword>